<keyword evidence="2" id="KW-1185">Reference proteome</keyword>
<name>A0A9P4PPQ0_9PLEO</name>
<dbReference type="AlphaFoldDB" id="A0A9P4PPQ0"/>
<gene>
    <name evidence="1" type="ORF">P171DRAFT_482811</name>
</gene>
<organism evidence="1 2">
    <name type="scientific">Karstenula rhodostoma CBS 690.94</name>
    <dbReference type="NCBI Taxonomy" id="1392251"/>
    <lineage>
        <taxon>Eukaryota</taxon>
        <taxon>Fungi</taxon>
        <taxon>Dikarya</taxon>
        <taxon>Ascomycota</taxon>
        <taxon>Pezizomycotina</taxon>
        <taxon>Dothideomycetes</taxon>
        <taxon>Pleosporomycetidae</taxon>
        <taxon>Pleosporales</taxon>
        <taxon>Massarineae</taxon>
        <taxon>Didymosphaeriaceae</taxon>
        <taxon>Karstenula</taxon>
    </lineage>
</organism>
<protein>
    <submittedName>
        <fullName evidence="1">Uncharacterized protein</fullName>
    </submittedName>
</protein>
<accession>A0A9P4PPQ0</accession>
<proteinExistence type="predicted"/>
<dbReference type="Proteomes" id="UP000799764">
    <property type="component" value="Unassembled WGS sequence"/>
</dbReference>
<dbReference type="EMBL" id="MU001497">
    <property type="protein sequence ID" value="KAF2446729.1"/>
    <property type="molecule type" value="Genomic_DNA"/>
</dbReference>
<evidence type="ECO:0000313" key="1">
    <source>
        <dbReference type="EMBL" id="KAF2446729.1"/>
    </source>
</evidence>
<comment type="caution">
    <text evidence="1">The sequence shown here is derived from an EMBL/GenBank/DDBJ whole genome shotgun (WGS) entry which is preliminary data.</text>
</comment>
<reference evidence="1" key="1">
    <citation type="journal article" date="2020" name="Stud. Mycol.">
        <title>101 Dothideomycetes genomes: a test case for predicting lifestyles and emergence of pathogens.</title>
        <authorList>
            <person name="Haridas S."/>
            <person name="Albert R."/>
            <person name="Binder M."/>
            <person name="Bloem J."/>
            <person name="Labutti K."/>
            <person name="Salamov A."/>
            <person name="Andreopoulos B."/>
            <person name="Baker S."/>
            <person name="Barry K."/>
            <person name="Bills G."/>
            <person name="Bluhm B."/>
            <person name="Cannon C."/>
            <person name="Castanera R."/>
            <person name="Culley D."/>
            <person name="Daum C."/>
            <person name="Ezra D."/>
            <person name="Gonzalez J."/>
            <person name="Henrissat B."/>
            <person name="Kuo A."/>
            <person name="Liang C."/>
            <person name="Lipzen A."/>
            <person name="Lutzoni F."/>
            <person name="Magnuson J."/>
            <person name="Mondo S."/>
            <person name="Nolan M."/>
            <person name="Ohm R."/>
            <person name="Pangilinan J."/>
            <person name="Park H.-J."/>
            <person name="Ramirez L."/>
            <person name="Alfaro M."/>
            <person name="Sun H."/>
            <person name="Tritt A."/>
            <person name="Yoshinaga Y."/>
            <person name="Zwiers L.-H."/>
            <person name="Turgeon B."/>
            <person name="Goodwin S."/>
            <person name="Spatafora J."/>
            <person name="Crous P."/>
            <person name="Grigoriev I."/>
        </authorList>
    </citation>
    <scope>NUCLEOTIDE SEQUENCE</scope>
    <source>
        <strain evidence="1">CBS 690.94</strain>
    </source>
</reference>
<sequence>MLDEWQASPVLSATVAVAYSLAMVVTATRALHDASTCARQIRTIPRWHRADTPSAAAYLSPAYTAAAASSTFSPGYTHNTAPLDASQLILRTSSNVLCLKHLCCLPRTARPRLSRVTRNDGTRHHRCIPKDDFAIALVWFRPHIFAQSYWASDAPQTWTFIHMMCSHAISSPVSIARLPLLEWPLSRSSLLLASSEVLNSATHFDATASLAQ</sequence>
<evidence type="ECO:0000313" key="2">
    <source>
        <dbReference type="Proteomes" id="UP000799764"/>
    </source>
</evidence>